<evidence type="ECO:0000313" key="2">
    <source>
        <dbReference type="Proteomes" id="UP000538725"/>
    </source>
</evidence>
<reference evidence="1 2" key="1">
    <citation type="submission" date="2019-09" db="EMBL/GenBank/DDBJ databases">
        <title>Bird 10,000 Genomes (B10K) Project - Family phase.</title>
        <authorList>
            <person name="Zhang G."/>
        </authorList>
    </citation>
    <scope>NUCLEOTIDE SEQUENCE [LARGE SCALE GENOMIC DNA]</scope>
    <source>
        <strain evidence="1">B10K-DU-029-37</strain>
        <tissue evidence="1">Liver</tissue>
    </source>
</reference>
<dbReference type="Pfam" id="PF00429">
    <property type="entry name" value="TLV_coat"/>
    <property type="match status" value="1"/>
</dbReference>
<feature type="non-terminal residue" evidence="1">
    <location>
        <position position="86"/>
    </location>
</feature>
<name>A0A7K7ZSL3_9PASE</name>
<proteinExistence type="predicted"/>
<comment type="caution">
    <text evidence="1">The sequence shown here is derived from an EMBL/GenBank/DDBJ whole genome shotgun (WGS) entry which is preliminary data.</text>
</comment>
<dbReference type="EMBL" id="VZTG01006428">
    <property type="protein sequence ID" value="NXA93107.1"/>
    <property type="molecule type" value="Genomic_DNA"/>
</dbReference>
<dbReference type="AlphaFoldDB" id="A0A7K7ZSL3"/>
<dbReference type="Proteomes" id="UP000538725">
    <property type="component" value="Unassembled WGS sequence"/>
</dbReference>
<keyword evidence="2" id="KW-1185">Reference proteome</keyword>
<dbReference type="InterPro" id="IPR018154">
    <property type="entry name" value="TLV/ENV_coat_polyprotein"/>
</dbReference>
<evidence type="ECO:0000313" key="1">
    <source>
        <dbReference type="EMBL" id="NXA93107.1"/>
    </source>
</evidence>
<protein>
    <submittedName>
        <fullName evidence="1">ENV2 protein</fullName>
    </submittedName>
</protein>
<gene>
    <name evidence="1" type="primary">Fv4_1</name>
    <name evidence="1" type="ORF">MELVER_R15692</name>
</gene>
<organism evidence="1 2">
    <name type="scientific">Melanocharis versteri</name>
    <name type="common">Fan-tailed berrypecker</name>
    <dbReference type="NCBI Taxonomy" id="254552"/>
    <lineage>
        <taxon>Eukaryota</taxon>
        <taxon>Metazoa</taxon>
        <taxon>Chordata</taxon>
        <taxon>Craniata</taxon>
        <taxon>Vertebrata</taxon>
        <taxon>Euteleostomi</taxon>
        <taxon>Archelosauria</taxon>
        <taxon>Archosauria</taxon>
        <taxon>Dinosauria</taxon>
        <taxon>Saurischia</taxon>
        <taxon>Theropoda</taxon>
        <taxon>Coelurosauria</taxon>
        <taxon>Aves</taxon>
        <taxon>Neognathae</taxon>
        <taxon>Neoaves</taxon>
        <taxon>Telluraves</taxon>
        <taxon>Australaves</taxon>
        <taxon>Passeriformes</taxon>
        <taxon>Passeroidea</taxon>
        <taxon>Melanocharitidae</taxon>
        <taxon>Melanocharis</taxon>
    </lineage>
</organism>
<accession>A0A7K7ZSL3</accession>
<sequence>APYEGEILQKVMQASFKVLNQTHPGLTKECWLCYDIRPPFYEAIGVTTSVRRRNGTNPRECLWKQGRESTPRITLTQINRQGACVG</sequence>
<feature type="non-terminal residue" evidence="1">
    <location>
        <position position="1"/>
    </location>
</feature>